<name>A0A0J7ZIE3_STRVR</name>
<gene>
    <name evidence="2" type="ORF">ACM01_11240</name>
</gene>
<protein>
    <submittedName>
        <fullName evidence="2">Uncharacterized protein</fullName>
    </submittedName>
</protein>
<evidence type="ECO:0000256" key="1">
    <source>
        <dbReference type="SAM" id="MobiDB-lite"/>
    </source>
</evidence>
<evidence type="ECO:0000313" key="3">
    <source>
        <dbReference type="Proteomes" id="UP000037432"/>
    </source>
</evidence>
<comment type="caution">
    <text evidence="2">The sequence shown here is derived from an EMBL/GenBank/DDBJ whole genome shotgun (WGS) entry which is preliminary data.</text>
</comment>
<accession>A0A0J7ZIE3</accession>
<reference evidence="2 3" key="1">
    <citation type="submission" date="2015-06" db="EMBL/GenBank/DDBJ databases">
        <authorList>
            <person name="Ju K.-S."/>
            <person name="Doroghazi J.R."/>
            <person name="Metcalf W.W."/>
        </authorList>
    </citation>
    <scope>NUCLEOTIDE SEQUENCE [LARGE SCALE GENOMIC DNA]</scope>
    <source>
        <strain evidence="2 3">NRRL 3414</strain>
    </source>
</reference>
<dbReference type="Proteomes" id="UP000037432">
    <property type="component" value="Unassembled WGS sequence"/>
</dbReference>
<feature type="compositionally biased region" description="Basic and acidic residues" evidence="1">
    <location>
        <begin position="1"/>
        <end position="14"/>
    </location>
</feature>
<feature type="compositionally biased region" description="Low complexity" evidence="1">
    <location>
        <begin position="18"/>
        <end position="33"/>
    </location>
</feature>
<dbReference type="PATRIC" id="fig|1938.3.peg.2243"/>
<dbReference type="EMBL" id="LFNT01000009">
    <property type="protein sequence ID" value="KMS75207.1"/>
    <property type="molecule type" value="Genomic_DNA"/>
</dbReference>
<proteinExistence type="predicted"/>
<evidence type="ECO:0000313" key="2">
    <source>
        <dbReference type="EMBL" id="KMS75207.1"/>
    </source>
</evidence>
<dbReference type="AlphaFoldDB" id="A0A0J7ZIE3"/>
<sequence length="60" mass="6100">MITRETMTEIRSGDETVTDAGAETDAGGAGAGAPVEVRLVPQWTPGLGDAPISFVKGRVG</sequence>
<feature type="region of interest" description="Disordered" evidence="1">
    <location>
        <begin position="1"/>
        <end position="33"/>
    </location>
</feature>
<organism evidence="2 3">
    <name type="scientific">Streptomyces viridochromogenes</name>
    <dbReference type="NCBI Taxonomy" id="1938"/>
    <lineage>
        <taxon>Bacteria</taxon>
        <taxon>Bacillati</taxon>
        <taxon>Actinomycetota</taxon>
        <taxon>Actinomycetes</taxon>
        <taxon>Kitasatosporales</taxon>
        <taxon>Streptomycetaceae</taxon>
        <taxon>Streptomyces</taxon>
    </lineage>
</organism>